<gene>
    <name evidence="11" type="ORF">Q31a_49920</name>
</gene>
<dbReference type="InterPro" id="IPR050264">
    <property type="entry name" value="Bact_CCA-adding_enz_type3_sf"/>
</dbReference>
<evidence type="ECO:0000256" key="1">
    <source>
        <dbReference type="ARBA" id="ARBA00001946"/>
    </source>
</evidence>
<dbReference type="GO" id="GO:0000166">
    <property type="term" value="F:nucleotide binding"/>
    <property type="evidence" value="ECO:0007669"/>
    <property type="project" value="UniProtKB-KW"/>
</dbReference>
<feature type="domain" description="tRNA nucleotidyltransferase/poly(A) polymerase RNA and SrmB- binding" evidence="10">
    <location>
        <begin position="183"/>
        <end position="243"/>
    </location>
</feature>
<dbReference type="GO" id="GO:0046872">
    <property type="term" value="F:metal ion binding"/>
    <property type="evidence" value="ECO:0007669"/>
    <property type="project" value="UniProtKB-KW"/>
</dbReference>
<sequence length="461" mass="51363">MSGETSRQGADRSRTFALEVVTRLRNAGFEALWAGGCVRDLLMGNVPTDYDVATSATPEAVRALFGKSRTLPVGLAFGVVIVLPSAKGADPIEVATFRTETSYSDGRHPDSVEYSTAEFDAQRRDFTINGMFYDPLSEKVLDFVGGNNDLERRVVRAIGTASDRIAEDKLRMLRAIRFAARFGFELDPQTRQAIGQQATQIDVVSGERVASELRKMLLTDRPAWGMQMLFEVGLLGAIFPELQNVWPQASEKVRRLLQALADWPLARPEDDVWKSRLAGMLWPFVGCRDIPSDHTAPMRGTGDGAQGTRPLVETRELLKTRLKLSNDELVGIDYALRSQQFFEQAGPTTGHLPWSVLQPWLIHPQLQTGWLLFQARATVEPHLQGACEWIDQKLNQSREQLDPPPLITGQTLIELGMRPNPAFRDLLAAVRAQQLDRQLTSPEAALEWIQSQRESFGPDAC</sequence>
<dbReference type="Pfam" id="PF01743">
    <property type="entry name" value="PolyA_pol"/>
    <property type="match status" value="1"/>
</dbReference>
<evidence type="ECO:0000256" key="8">
    <source>
        <dbReference type="RuleBase" id="RU003953"/>
    </source>
</evidence>
<dbReference type="EMBL" id="CP036298">
    <property type="protein sequence ID" value="QDV26618.1"/>
    <property type="molecule type" value="Genomic_DNA"/>
</dbReference>
<keyword evidence="8" id="KW-0694">RNA-binding</keyword>
<evidence type="ECO:0000259" key="10">
    <source>
        <dbReference type="Pfam" id="PF12627"/>
    </source>
</evidence>
<reference evidence="11 12" key="1">
    <citation type="submission" date="2019-02" db="EMBL/GenBank/DDBJ databases">
        <title>Deep-cultivation of Planctomycetes and their phenomic and genomic characterization uncovers novel biology.</title>
        <authorList>
            <person name="Wiegand S."/>
            <person name="Jogler M."/>
            <person name="Boedeker C."/>
            <person name="Pinto D."/>
            <person name="Vollmers J."/>
            <person name="Rivas-Marin E."/>
            <person name="Kohn T."/>
            <person name="Peeters S.H."/>
            <person name="Heuer A."/>
            <person name="Rast P."/>
            <person name="Oberbeckmann S."/>
            <person name="Bunk B."/>
            <person name="Jeske O."/>
            <person name="Meyerdierks A."/>
            <person name="Storesund J.E."/>
            <person name="Kallscheuer N."/>
            <person name="Luecker S."/>
            <person name="Lage O.M."/>
            <person name="Pohl T."/>
            <person name="Merkel B.J."/>
            <person name="Hornburger P."/>
            <person name="Mueller R.-W."/>
            <person name="Bruemmer F."/>
            <person name="Labrenz M."/>
            <person name="Spormann A.M."/>
            <person name="Op den Camp H."/>
            <person name="Overmann J."/>
            <person name="Amann R."/>
            <person name="Jetten M.S.M."/>
            <person name="Mascher T."/>
            <person name="Medema M.H."/>
            <person name="Devos D.P."/>
            <person name="Kaster A.-K."/>
            <person name="Ovreas L."/>
            <person name="Rohde M."/>
            <person name="Galperin M.Y."/>
            <person name="Jogler C."/>
        </authorList>
    </citation>
    <scope>NUCLEOTIDE SEQUENCE [LARGE SCALE GENOMIC DNA]</scope>
    <source>
        <strain evidence="11 12">Q31a</strain>
    </source>
</reference>
<keyword evidence="3" id="KW-0819">tRNA processing</keyword>
<dbReference type="CDD" id="cd05398">
    <property type="entry name" value="NT_ClassII-CCAase"/>
    <property type="match status" value="1"/>
</dbReference>
<evidence type="ECO:0000313" key="12">
    <source>
        <dbReference type="Proteomes" id="UP000318017"/>
    </source>
</evidence>
<dbReference type="PANTHER" id="PTHR46173:SF1">
    <property type="entry name" value="CCA TRNA NUCLEOTIDYLTRANSFERASE 1, MITOCHONDRIAL"/>
    <property type="match status" value="1"/>
</dbReference>
<keyword evidence="4 11" id="KW-0548">Nucleotidyltransferase</keyword>
<dbReference type="PANTHER" id="PTHR46173">
    <property type="entry name" value="CCA TRNA NUCLEOTIDYLTRANSFERASE 1, MITOCHONDRIAL"/>
    <property type="match status" value="1"/>
</dbReference>
<evidence type="ECO:0000259" key="9">
    <source>
        <dbReference type="Pfam" id="PF01743"/>
    </source>
</evidence>
<dbReference type="InterPro" id="IPR043519">
    <property type="entry name" value="NT_sf"/>
</dbReference>
<protein>
    <submittedName>
        <fullName evidence="11">tRNA nucleotidyltransferase/poly(A) polymerase</fullName>
        <ecNumber evidence="11">2.7.7.19</ecNumber>
    </submittedName>
</protein>
<evidence type="ECO:0000256" key="6">
    <source>
        <dbReference type="ARBA" id="ARBA00022741"/>
    </source>
</evidence>
<keyword evidence="2 8" id="KW-0808">Transferase</keyword>
<comment type="cofactor">
    <cofactor evidence="1">
        <name>Mg(2+)</name>
        <dbReference type="ChEBI" id="CHEBI:18420"/>
    </cofactor>
</comment>
<evidence type="ECO:0000313" key="11">
    <source>
        <dbReference type="EMBL" id="QDV26618.1"/>
    </source>
</evidence>
<dbReference type="SUPFAM" id="SSF81891">
    <property type="entry name" value="Poly A polymerase C-terminal region-like"/>
    <property type="match status" value="1"/>
</dbReference>
<dbReference type="InterPro" id="IPR032828">
    <property type="entry name" value="PolyA_RNA-bd"/>
</dbReference>
<keyword evidence="7" id="KW-0460">Magnesium</keyword>
<comment type="similarity">
    <text evidence="8">Belongs to the tRNA nucleotidyltransferase/poly(A) polymerase family.</text>
</comment>
<dbReference type="Gene3D" id="3.30.460.10">
    <property type="entry name" value="Beta Polymerase, domain 2"/>
    <property type="match status" value="1"/>
</dbReference>
<dbReference type="Pfam" id="PF12627">
    <property type="entry name" value="PolyA_pol_RNAbd"/>
    <property type="match status" value="1"/>
</dbReference>
<name>A0A518GDJ3_9BACT</name>
<dbReference type="InterPro" id="IPR002646">
    <property type="entry name" value="PolA_pol_head_dom"/>
</dbReference>
<evidence type="ECO:0000256" key="3">
    <source>
        <dbReference type="ARBA" id="ARBA00022694"/>
    </source>
</evidence>
<dbReference type="GO" id="GO:0008033">
    <property type="term" value="P:tRNA processing"/>
    <property type="evidence" value="ECO:0007669"/>
    <property type="project" value="UniProtKB-KW"/>
</dbReference>
<dbReference type="SUPFAM" id="SSF81301">
    <property type="entry name" value="Nucleotidyltransferase"/>
    <property type="match status" value="1"/>
</dbReference>
<feature type="domain" description="Poly A polymerase head" evidence="9">
    <location>
        <begin position="34"/>
        <end position="156"/>
    </location>
</feature>
<evidence type="ECO:0000256" key="5">
    <source>
        <dbReference type="ARBA" id="ARBA00022723"/>
    </source>
</evidence>
<evidence type="ECO:0000256" key="7">
    <source>
        <dbReference type="ARBA" id="ARBA00022842"/>
    </source>
</evidence>
<proteinExistence type="inferred from homology"/>
<dbReference type="GO" id="GO:1990817">
    <property type="term" value="F:poly(A) RNA polymerase activity"/>
    <property type="evidence" value="ECO:0007669"/>
    <property type="project" value="UniProtKB-EC"/>
</dbReference>
<keyword evidence="12" id="KW-1185">Reference proteome</keyword>
<dbReference type="Gene3D" id="1.10.3090.10">
    <property type="entry name" value="cca-adding enzyme, domain 2"/>
    <property type="match status" value="1"/>
</dbReference>
<evidence type="ECO:0000256" key="2">
    <source>
        <dbReference type="ARBA" id="ARBA00022679"/>
    </source>
</evidence>
<accession>A0A518GDJ3</accession>
<dbReference type="RefSeq" id="WP_145082864.1">
    <property type="nucleotide sequence ID" value="NZ_CP036298.1"/>
</dbReference>
<dbReference type="OrthoDB" id="9805698at2"/>
<dbReference type="EC" id="2.7.7.19" evidence="11"/>
<keyword evidence="5" id="KW-0479">Metal-binding</keyword>
<dbReference type="AlphaFoldDB" id="A0A518GDJ3"/>
<keyword evidence="6" id="KW-0547">Nucleotide-binding</keyword>
<dbReference type="KEGG" id="ahel:Q31a_49920"/>
<evidence type="ECO:0000256" key="4">
    <source>
        <dbReference type="ARBA" id="ARBA00022695"/>
    </source>
</evidence>
<dbReference type="Proteomes" id="UP000318017">
    <property type="component" value="Chromosome"/>
</dbReference>
<organism evidence="11 12">
    <name type="scientific">Aureliella helgolandensis</name>
    <dbReference type="NCBI Taxonomy" id="2527968"/>
    <lineage>
        <taxon>Bacteria</taxon>
        <taxon>Pseudomonadati</taxon>
        <taxon>Planctomycetota</taxon>
        <taxon>Planctomycetia</taxon>
        <taxon>Pirellulales</taxon>
        <taxon>Pirellulaceae</taxon>
        <taxon>Aureliella</taxon>
    </lineage>
</organism>
<dbReference type="GO" id="GO:0000049">
    <property type="term" value="F:tRNA binding"/>
    <property type="evidence" value="ECO:0007669"/>
    <property type="project" value="TreeGrafter"/>
</dbReference>